<feature type="transmembrane region" description="Helical" evidence="6">
    <location>
        <begin position="76"/>
        <end position="98"/>
    </location>
</feature>
<comment type="subcellular location">
    <subcellularLocation>
        <location evidence="1">Membrane</location>
        <topology evidence="1">Multi-pass membrane protein</topology>
    </subcellularLocation>
</comment>
<keyword evidence="4 6" id="KW-1133">Transmembrane helix</keyword>
<dbReference type="Proteomes" id="UP000184268">
    <property type="component" value="Unassembled WGS sequence"/>
</dbReference>
<protein>
    <submittedName>
        <fullName evidence="8">Citrate transporter</fullName>
    </submittedName>
</protein>
<evidence type="ECO:0000313" key="9">
    <source>
        <dbReference type="Proteomes" id="UP000184268"/>
    </source>
</evidence>
<keyword evidence="2" id="KW-0813">Transport</keyword>
<gene>
    <name evidence="8" type="ORF">SAMN02745129_2972</name>
</gene>
<feature type="transmembrane region" description="Helical" evidence="6">
    <location>
        <begin position="242"/>
        <end position="261"/>
    </location>
</feature>
<feature type="transmembrane region" description="Helical" evidence="6">
    <location>
        <begin position="415"/>
        <end position="435"/>
    </location>
</feature>
<dbReference type="EMBL" id="FQXG01000004">
    <property type="protein sequence ID" value="SHH78421.1"/>
    <property type="molecule type" value="Genomic_DNA"/>
</dbReference>
<dbReference type="PANTHER" id="PTHR10283">
    <property type="entry name" value="SOLUTE CARRIER FAMILY 13 MEMBER"/>
    <property type="match status" value="1"/>
</dbReference>
<feature type="transmembrane region" description="Helical" evidence="6">
    <location>
        <begin position="195"/>
        <end position="221"/>
    </location>
</feature>
<evidence type="ECO:0000259" key="7">
    <source>
        <dbReference type="Pfam" id="PF03600"/>
    </source>
</evidence>
<dbReference type="GO" id="GO:0022857">
    <property type="term" value="F:transmembrane transporter activity"/>
    <property type="evidence" value="ECO:0007669"/>
    <property type="project" value="UniProtKB-ARBA"/>
</dbReference>
<dbReference type="STRING" id="299255.SAMN02745129_2972"/>
<evidence type="ECO:0000313" key="8">
    <source>
        <dbReference type="EMBL" id="SHH78421.1"/>
    </source>
</evidence>
<evidence type="ECO:0000256" key="1">
    <source>
        <dbReference type="ARBA" id="ARBA00004141"/>
    </source>
</evidence>
<sequence length="437" mass="46177">MGVAGLRTLLVCLVAGMSAALLLLPLSPLVQCALLFLVAAITWCTPALPHTSAMLLIPALALALGLVDWAGVGQVLLSPIFSVFLFSFLLAALFRDLALDRIALNNLLVWSSGSERRAAVALLISSGLLSMWTSNTAAASLMLPVALAIGGMGQDSDNGRFLAIGVIYSIVYWGVTTFAGSKVNLLVAGATDFDFVGWMALTIPLVSLLWALSMAWLWWLYRPRFAQVPVPAGWQWTNLKQSLAVAVVALTLVSWALVGIHRPDARGLMTAIPLAGALAFLLLGLIGPKRAWQAVNWRILAIFVASMVLGKIASQVALGQVLFQWTEQFLGQLGPIAVILGVILLVLVLTEFISNFATAALVTPILVSYLAPMGLGQGSIALLLGVVCASAFVLPSATPAMGMLHASGAVRQRELSISGLPLKLMVLVAMLLVVIRA</sequence>
<evidence type="ECO:0000256" key="2">
    <source>
        <dbReference type="ARBA" id="ARBA00022448"/>
    </source>
</evidence>
<evidence type="ECO:0000256" key="5">
    <source>
        <dbReference type="ARBA" id="ARBA00023136"/>
    </source>
</evidence>
<keyword evidence="5 6" id="KW-0472">Membrane</keyword>
<reference evidence="8 9" key="1">
    <citation type="submission" date="2016-11" db="EMBL/GenBank/DDBJ databases">
        <authorList>
            <person name="Jaros S."/>
            <person name="Januszkiewicz K."/>
            <person name="Wedrychowicz H."/>
        </authorList>
    </citation>
    <scope>NUCLEOTIDE SEQUENCE [LARGE SCALE GENOMIC DNA]</scope>
    <source>
        <strain evidence="8 9">DSM 16917</strain>
    </source>
</reference>
<proteinExistence type="predicted"/>
<evidence type="ECO:0000256" key="3">
    <source>
        <dbReference type="ARBA" id="ARBA00022692"/>
    </source>
</evidence>
<keyword evidence="3 6" id="KW-0812">Transmembrane</keyword>
<feature type="transmembrane region" description="Helical" evidence="6">
    <location>
        <begin position="329"/>
        <end position="349"/>
    </location>
</feature>
<feature type="domain" description="Citrate transporter-like" evidence="7">
    <location>
        <begin position="43"/>
        <end position="377"/>
    </location>
</feature>
<name>A0A1M5VT60_9GAMM</name>
<dbReference type="AlphaFoldDB" id="A0A1M5VT60"/>
<dbReference type="InterPro" id="IPR004680">
    <property type="entry name" value="Cit_transptr-like_dom"/>
</dbReference>
<feature type="transmembrane region" description="Helical" evidence="6">
    <location>
        <begin position="267"/>
        <end position="287"/>
    </location>
</feature>
<evidence type="ECO:0000256" key="4">
    <source>
        <dbReference type="ARBA" id="ARBA00022989"/>
    </source>
</evidence>
<feature type="transmembrane region" description="Helical" evidence="6">
    <location>
        <begin position="381"/>
        <end position="403"/>
    </location>
</feature>
<accession>A0A1M5VT60</accession>
<dbReference type="PANTHER" id="PTHR10283:SF82">
    <property type="entry name" value="SOLUTE CARRIER FAMILY 13 MEMBER 2"/>
    <property type="match status" value="1"/>
</dbReference>
<evidence type="ECO:0000256" key="6">
    <source>
        <dbReference type="SAM" id="Phobius"/>
    </source>
</evidence>
<organism evidence="8 9">
    <name type="scientific">Ferrimonas marina</name>
    <dbReference type="NCBI Taxonomy" id="299255"/>
    <lineage>
        <taxon>Bacteria</taxon>
        <taxon>Pseudomonadati</taxon>
        <taxon>Pseudomonadota</taxon>
        <taxon>Gammaproteobacteria</taxon>
        <taxon>Alteromonadales</taxon>
        <taxon>Ferrimonadaceae</taxon>
        <taxon>Ferrimonas</taxon>
    </lineage>
</organism>
<dbReference type="GO" id="GO:0005886">
    <property type="term" value="C:plasma membrane"/>
    <property type="evidence" value="ECO:0007669"/>
    <property type="project" value="TreeGrafter"/>
</dbReference>
<dbReference type="Pfam" id="PF03600">
    <property type="entry name" value="CitMHS"/>
    <property type="match status" value="1"/>
</dbReference>
<keyword evidence="9" id="KW-1185">Reference proteome</keyword>
<feature type="transmembrane region" description="Helical" evidence="6">
    <location>
        <begin position="299"/>
        <end position="323"/>
    </location>
</feature>
<feature type="transmembrane region" description="Helical" evidence="6">
    <location>
        <begin position="161"/>
        <end position="183"/>
    </location>
</feature>